<organism evidence="5 6">
    <name type="scientific">Actinocrinis puniceicyclus</name>
    <dbReference type="NCBI Taxonomy" id="977794"/>
    <lineage>
        <taxon>Bacteria</taxon>
        <taxon>Bacillati</taxon>
        <taxon>Actinomycetota</taxon>
        <taxon>Actinomycetes</taxon>
        <taxon>Catenulisporales</taxon>
        <taxon>Actinospicaceae</taxon>
        <taxon>Actinocrinis</taxon>
    </lineage>
</organism>
<comment type="similarity">
    <text evidence="1">Belongs to the glycosyltransferase 2 family.</text>
</comment>
<dbReference type="SUPFAM" id="SSF53448">
    <property type="entry name" value="Nucleotide-diphospho-sugar transferases"/>
    <property type="match status" value="1"/>
</dbReference>
<evidence type="ECO:0000313" key="5">
    <source>
        <dbReference type="EMBL" id="MBS2965416.1"/>
    </source>
</evidence>
<keyword evidence="3" id="KW-0472">Membrane</keyword>
<feature type="region of interest" description="Disordered" evidence="2">
    <location>
        <begin position="746"/>
        <end position="775"/>
    </location>
</feature>
<keyword evidence="3" id="KW-0812">Transmembrane</keyword>
<feature type="transmembrane region" description="Helical" evidence="3">
    <location>
        <begin position="177"/>
        <end position="204"/>
    </location>
</feature>
<dbReference type="RefSeq" id="WP_211469773.1">
    <property type="nucleotide sequence ID" value="NZ_JAGSXH010000082.1"/>
</dbReference>
<reference evidence="5" key="1">
    <citation type="submission" date="2021-04" db="EMBL/GenBank/DDBJ databases">
        <title>Genome based classification of Actinospica acidithermotolerans sp. nov., an actinobacterium isolated from an Indonesian hot spring.</title>
        <authorList>
            <person name="Kusuma A.B."/>
            <person name="Putra K.E."/>
            <person name="Nafisah S."/>
            <person name="Loh J."/>
            <person name="Nouioui I."/>
            <person name="Goodfellow M."/>
        </authorList>
    </citation>
    <scope>NUCLEOTIDE SEQUENCE</scope>
    <source>
        <strain evidence="5">DSM 45618</strain>
    </source>
</reference>
<feature type="compositionally biased region" description="Polar residues" evidence="2">
    <location>
        <begin position="759"/>
        <end position="775"/>
    </location>
</feature>
<gene>
    <name evidence="5" type="ORF">KGA66_20360</name>
</gene>
<feature type="transmembrane region" description="Helical" evidence="3">
    <location>
        <begin position="94"/>
        <end position="117"/>
    </location>
</feature>
<dbReference type="EMBL" id="JAGSXH010000082">
    <property type="protein sequence ID" value="MBS2965416.1"/>
    <property type="molecule type" value="Genomic_DNA"/>
</dbReference>
<evidence type="ECO:0000256" key="2">
    <source>
        <dbReference type="SAM" id="MobiDB-lite"/>
    </source>
</evidence>
<evidence type="ECO:0000313" key="6">
    <source>
        <dbReference type="Proteomes" id="UP000677913"/>
    </source>
</evidence>
<comment type="caution">
    <text evidence="5">The sequence shown here is derived from an EMBL/GenBank/DDBJ whole genome shotgun (WGS) entry which is preliminary data.</text>
</comment>
<dbReference type="Proteomes" id="UP000677913">
    <property type="component" value="Unassembled WGS sequence"/>
</dbReference>
<name>A0A8J7WN30_9ACTN</name>
<protein>
    <submittedName>
        <fullName evidence="5">Glycosyltransferase family 2 protein</fullName>
    </submittedName>
</protein>
<evidence type="ECO:0000256" key="3">
    <source>
        <dbReference type="SAM" id="Phobius"/>
    </source>
</evidence>
<accession>A0A8J7WN30</accession>
<dbReference type="AlphaFoldDB" id="A0A8J7WN30"/>
<feature type="transmembrane region" description="Helical" evidence="3">
    <location>
        <begin position="216"/>
        <end position="233"/>
    </location>
</feature>
<dbReference type="PANTHER" id="PTHR48090:SF7">
    <property type="entry name" value="RFBJ PROTEIN"/>
    <property type="match status" value="1"/>
</dbReference>
<feature type="transmembrane region" description="Helical" evidence="3">
    <location>
        <begin position="146"/>
        <end position="165"/>
    </location>
</feature>
<feature type="transmembrane region" description="Helical" evidence="3">
    <location>
        <begin position="432"/>
        <end position="452"/>
    </location>
</feature>
<dbReference type="PANTHER" id="PTHR48090">
    <property type="entry name" value="UNDECAPRENYL-PHOSPHATE 4-DEOXY-4-FORMAMIDO-L-ARABINOSE TRANSFERASE-RELATED"/>
    <property type="match status" value="1"/>
</dbReference>
<evidence type="ECO:0000256" key="1">
    <source>
        <dbReference type="ARBA" id="ARBA00006739"/>
    </source>
</evidence>
<keyword evidence="3" id="KW-1133">Transmembrane helix</keyword>
<keyword evidence="6" id="KW-1185">Reference proteome</keyword>
<dbReference type="Gene3D" id="3.90.550.10">
    <property type="entry name" value="Spore Coat Polysaccharide Biosynthesis Protein SpsA, Chain A"/>
    <property type="match status" value="1"/>
</dbReference>
<proteinExistence type="inferred from homology"/>
<feature type="transmembrane region" description="Helical" evidence="3">
    <location>
        <begin position="32"/>
        <end position="52"/>
    </location>
</feature>
<dbReference type="CDD" id="cd04179">
    <property type="entry name" value="DPM_DPG-synthase_like"/>
    <property type="match status" value="1"/>
</dbReference>
<dbReference type="InterPro" id="IPR001173">
    <property type="entry name" value="Glyco_trans_2-like"/>
</dbReference>
<feature type="domain" description="Glycosyltransferase 2-like" evidence="4">
    <location>
        <begin position="516"/>
        <end position="673"/>
    </location>
</feature>
<evidence type="ECO:0000259" key="4">
    <source>
        <dbReference type="Pfam" id="PF00535"/>
    </source>
</evidence>
<dbReference type="Pfam" id="PF00535">
    <property type="entry name" value="Glycos_transf_2"/>
    <property type="match status" value="1"/>
</dbReference>
<dbReference type="InterPro" id="IPR029044">
    <property type="entry name" value="Nucleotide-diphossugar_trans"/>
</dbReference>
<dbReference type="InterPro" id="IPR050256">
    <property type="entry name" value="Glycosyltransferase_2"/>
</dbReference>
<sequence>MTATAAPAAARPARLRPAAAPGRLLRAAREHWFFTLLFAAGAVGRLLALQAYRPLLSNLDSFWYVGNSGPLLPQGEDPIGYSLVIRGFEDVANLLTLAAFQHLLGLAAGLCVYALLWRRGAPRSLAGLAAAPILLDAYQWQMEEYLLSDAVFLAMITGALALLAWRRRPGAKALAAAGLLLGASVVVRSIGEVAIVPALLFALWACGPRWTLRLRSAALLLAGFLLPVLLYAWDMQSNTGQFTPTSATGAAMLYGRAATVAHCASMPPDLAAICPTGTVAQRLATGPDFYDNNPGSPLAKIANDPDAPNLEHRFGMYVIEHRPAAFASAVGRDFAALFLSPRQDVPGATPISRWQFFTTYPIWADDRTPASLFGSVGEQSASANTGLAQGLLDYQLGGGYTPGYFFGAALLAGLAGSAGLTRRARRSPLRPACFLFTAGALALLLGADLFQFSWRYQLPALTLLPLGGALGLMALLGLDKRPRPPLAAYPDPIDAAAVRDFHDRYGERPDLAPVVIVIAAYNEAEAIGPVLESLPAACRGLRVAALVVVDAATDATAQVALEHGAYTCVADQNRGQGAALRLGYRLAREGGAQYIVTTDADGQYDSAQLPRLLAALLDGEADFVTGSRVLGSHQTRDPVRQLGCRVFAFVVSRLMHTRVTDTSFGFRAMRAEVPASLTLEQPQYQSSELLISVLAAGYRVAEVPMTIRQREAGQTKKGGNLVYGFRYARVVLRTWWRERRRAGQPPSAVAVAGEERLAENTQPSKSTNLITNTNP</sequence>